<accession>A0A0E9S1A3</accession>
<name>A0A0E9S1A3_ANGAN</name>
<proteinExistence type="predicted"/>
<dbReference type="AlphaFoldDB" id="A0A0E9S1A3"/>
<evidence type="ECO:0000313" key="1">
    <source>
        <dbReference type="EMBL" id="JAH34977.1"/>
    </source>
</evidence>
<dbReference type="EMBL" id="GBXM01073600">
    <property type="protein sequence ID" value="JAH34977.1"/>
    <property type="molecule type" value="Transcribed_RNA"/>
</dbReference>
<reference evidence="1" key="1">
    <citation type="submission" date="2014-11" db="EMBL/GenBank/DDBJ databases">
        <authorList>
            <person name="Amaro Gonzalez C."/>
        </authorList>
    </citation>
    <scope>NUCLEOTIDE SEQUENCE</scope>
</reference>
<protein>
    <submittedName>
        <fullName evidence="1">Uncharacterized protein</fullName>
    </submittedName>
</protein>
<reference evidence="1" key="2">
    <citation type="journal article" date="2015" name="Fish Shellfish Immunol.">
        <title>Early steps in the European eel (Anguilla anguilla)-Vibrio vulnificus interaction in the gills: Role of the RtxA13 toxin.</title>
        <authorList>
            <person name="Callol A."/>
            <person name="Pajuelo D."/>
            <person name="Ebbesson L."/>
            <person name="Teles M."/>
            <person name="MacKenzie S."/>
            <person name="Amaro C."/>
        </authorList>
    </citation>
    <scope>NUCLEOTIDE SEQUENCE</scope>
</reference>
<sequence>MRTGSKKLSISLEVTRSPCERKQQISFC</sequence>
<organism evidence="1">
    <name type="scientific">Anguilla anguilla</name>
    <name type="common">European freshwater eel</name>
    <name type="synonym">Muraena anguilla</name>
    <dbReference type="NCBI Taxonomy" id="7936"/>
    <lineage>
        <taxon>Eukaryota</taxon>
        <taxon>Metazoa</taxon>
        <taxon>Chordata</taxon>
        <taxon>Craniata</taxon>
        <taxon>Vertebrata</taxon>
        <taxon>Euteleostomi</taxon>
        <taxon>Actinopterygii</taxon>
        <taxon>Neopterygii</taxon>
        <taxon>Teleostei</taxon>
        <taxon>Anguilliformes</taxon>
        <taxon>Anguillidae</taxon>
        <taxon>Anguilla</taxon>
    </lineage>
</organism>